<dbReference type="OrthoDB" id="7835871at2"/>
<dbReference type="EMBL" id="FOCO01000017">
    <property type="protein sequence ID" value="SEN57666.1"/>
    <property type="molecule type" value="Genomic_DNA"/>
</dbReference>
<dbReference type="RefSeq" id="WP_139194002.1">
    <property type="nucleotide sequence ID" value="NZ_LGHU01000032.1"/>
</dbReference>
<gene>
    <name evidence="1" type="ORF">SAMN05216227_101777</name>
</gene>
<dbReference type="Proteomes" id="UP000183002">
    <property type="component" value="Unassembled WGS sequence"/>
</dbReference>
<dbReference type="AlphaFoldDB" id="A0A1H8HP26"/>
<accession>A0A1H8HP26</accession>
<organism evidence="1 2">
    <name type="scientific">Pseudorhodobacter antarcticus</name>
    <dbReference type="NCBI Taxonomy" id="1077947"/>
    <lineage>
        <taxon>Bacteria</taxon>
        <taxon>Pseudomonadati</taxon>
        <taxon>Pseudomonadota</taxon>
        <taxon>Alphaproteobacteria</taxon>
        <taxon>Rhodobacterales</taxon>
        <taxon>Paracoccaceae</taxon>
        <taxon>Pseudorhodobacter</taxon>
    </lineage>
</organism>
<name>A0A1H8HP26_9RHOB</name>
<protein>
    <submittedName>
        <fullName evidence="1">Uncharacterized protein</fullName>
    </submittedName>
</protein>
<reference evidence="1 2" key="1">
    <citation type="submission" date="2016-10" db="EMBL/GenBank/DDBJ databases">
        <authorList>
            <person name="de Groot N.N."/>
        </authorList>
    </citation>
    <scope>NUCLEOTIDE SEQUENCE [LARGE SCALE GENOMIC DNA]</scope>
    <source>
        <strain evidence="1 2">CGMCC 1.10836</strain>
    </source>
</reference>
<evidence type="ECO:0000313" key="2">
    <source>
        <dbReference type="Proteomes" id="UP000183002"/>
    </source>
</evidence>
<proteinExistence type="predicted"/>
<keyword evidence="2" id="KW-1185">Reference proteome</keyword>
<sequence>MTALRVSTLLEPIRNEMARLKAAGHHLLPLGGGADGKSQLLRAWTGPSLTLLASRRTLEDTGQLRLVAAILVQFAYGEGSE</sequence>
<dbReference type="STRING" id="1077947.SAMN05216227_101777"/>
<evidence type="ECO:0000313" key="1">
    <source>
        <dbReference type="EMBL" id="SEN57666.1"/>
    </source>
</evidence>